<feature type="transmembrane region" description="Helical" evidence="6">
    <location>
        <begin position="30"/>
        <end position="49"/>
    </location>
</feature>
<dbReference type="InterPro" id="IPR005538">
    <property type="entry name" value="LrgA/CidA"/>
</dbReference>
<evidence type="ECO:0000313" key="7">
    <source>
        <dbReference type="EMBL" id="QNM09031.1"/>
    </source>
</evidence>
<protein>
    <submittedName>
        <fullName evidence="7">CidA/LrgA family protein</fullName>
    </submittedName>
</protein>
<dbReference type="EMBL" id="CP060635">
    <property type="protein sequence ID" value="QNM09031.1"/>
    <property type="molecule type" value="Genomic_DNA"/>
</dbReference>
<keyword evidence="8" id="KW-1185">Reference proteome</keyword>
<keyword evidence="2" id="KW-1003">Cell membrane</keyword>
<dbReference type="PANTHER" id="PTHR33931">
    <property type="entry name" value="HOLIN-LIKE PROTEIN CIDA-RELATED"/>
    <property type="match status" value="1"/>
</dbReference>
<gene>
    <name evidence="7" type="ORF">H9Q79_01680</name>
</gene>
<dbReference type="PANTHER" id="PTHR33931:SF2">
    <property type="entry name" value="HOLIN-LIKE PROTEIN CIDA"/>
    <property type="match status" value="1"/>
</dbReference>
<reference evidence="7 8" key="1">
    <citation type="submission" date="2020-08" db="EMBL/GenBank/DDBJ databases">
        <authorList>
            <person name="Liu C."/>
            <person name="Sun Q."/>
        </authorList>
    </citation>
    <scope>NUCLEOTIDE SEQUENCE [LARGE SCALE GENOMIC DNA]</scope>
    <source>
        <strain evidence="7 8">NSJ-29</strain>
    </source>
</reference>
<proteinExistence type="predicted"/>
<accession>A0A7G9GDZ9</accession>
<feature type="transmembrane region" description="Helical" evidence="6">
    <location>
        <begin position="58"/>
        <end position="78"/>
    </location>
</feature>
<evidence type="ECO:0000313" key="8">
    <source>
        <dbReference type="Proteomes" id="UP000515860"/>
    </source>
</evidence>
<dbReference type="RefSeq" id="WP_118646246.1">
    <property type="nucleotide sequence ID" value="NZ_CP060635.1"/>
</dbReference>
<evidence type="ECO:0000256" key="3">
    <source>
        <dbReference type="ARBA" id="ARBA00022692"/>
    </source>
</evidence>
<sequence length="119" mass="13026">MKYFKQFGIILTVSFLGELLHALIPLPVPASIYGLVLMLAALITGLIPLDRVREAGSFLIEIMPMMFIPAAVGLLDSWSVLRPVLLPVLIITAATTVLVMAVSGRVTQSVIRLEKRKKK</sequence>
<dbReference type="AlphaFoldDB" id="A0A7G9GDZ9"/>
<dbReference type="GO" id="GO:0005886">
    <property type="term" value="C:plasma membrane"/>
    <property type="evidence" value="ECO:0007669"/>
    <property type="project" value="UniProtKB-SubCell"/>
</dbReference>
<dbReference type="KEGG" id="whj:H9Q79_01680"/>
<name>A0A7G9GDZ9_9FIRM</name>
<feature type="transmembrane region" description="Helical" evidence="6">
    <location>
        <begin position="7"/>
        <end position="24"/>
    </location>
</feature>
<keyword evidence="3 6" id="KW-0812">Transmembrane</keyword>
<organism evidence="7 8">
    <name type="scientific">Wansuia hejianensis</name>
    <dbReference type="NCBI Taxonomy" id="2763667"/>
    <lineage>
        <taxon>Bacteria</taxon>
        <taxon>Bacillati</taxon>
        <taxon>Bacillota</taxon>
        <taxon>Clostridia</taxon>
        <taxon>Lachnospirales</taxon>
        <taxon>Lachnospiraceae</taxon>
        <taxon>Wansuia</taxon>
    </lineage>
</organism>
<dbReference type="Proteomes" id="UP000515860">
    <property type="component" value="Chromosome"/>
</dbReference>
<keyword evidence="4 6" id="KW-1133">Transmembrane helix</keyword>
<keyword evidence="5 6" id="KW-0472">Membrane</keyword>
<dbReference type="Pfam" id="PF03788">
    <property type="entry name" value="LrgA"/>
    <property type="match status" value="1"/>
</dbReference>
<evidence type="ECO:0000256" key="5">
    <source>
        <dbReference type="ARBA" id="ARBA00023136"/>
    </source>
</evidence>
<feature type="transmembrane region" description="Helical" evidence="6">
    <location>
        <begin position="84"/>
        <end position="107"/>
    </location>
</feature>
<evidence type="ECO:0000256" key="4">
    <source>
        <dbReference type="ARBA" id="ARBA00022989"/>
    </source>
</evidence>
<evidence type="ECO:0000256" key="2">
    <source>
        <dbReference type="ARBA" id="ARBA00022475"/>
    </source>
</evidence>
<evidence type="ECO:0000256" key="1">
    <source>
        <dbReference type="ARBA" id="ARBA00004651"/>
    </source>
</evidence>
<evidence type="ECO:0000256" key="6">
    <source>
        <dbReference type="SAM" id="Phobius"/>
    </source>
</evidence>
<comment type="subcellular location">
    <subcellularLocation>
        <location evidence="1">Cell membrane</location>
        <topology evidence="1">Multi-pass membrane protein</topology>
    </subcellularLocation>
</comment>